<feature type="domain" description="Lyase catalytic" evidence="5">
    <location>
        <begin position="353"/>
        <end position="576"/>
    </location>
</feature>
<evidence type="ECO:0000256" key="1">
    <source>
        <dbReference type="ARBA" id="ARBA00006699"/>
    </source>
</evidence>
<dbReference type="PANTHER" id="PTHR37322">
    <property type="match status" value="1"/>
</dbReference>
<feature type="domain" description="Lyase N-terminal" evidence="4">
    <location>
        <begin position="3"/>
        <end position="135"/>
    </location>
</feature>
<dbReference type="Pfam" id="PF09093">
    <property type="entry name" value="Lyase_catalyt"/>
    <property type="match status" value="1"/>
</dbReference>
<gene>
    <name evidence="6" type="ORF">PACLA_8A073296</name>
</gene>
<comment type="caution">
    <text evidence="6">The sequence shown here is derived from an EMBL/GenBank/DDBJ whole genome shotgun (WGS) entry which is preliminary data.</text>
</comment>
<evidence type="ECO:0000259" key="3">
    <source>
        <dbReference type="Pfam" id="PF02278"/>
    </source>
</evidence>
<dbReference type="Gene3D" id="2.60.220.10">
    <property type="entry name" value="Polysaccharide lyase family 8-like, C-terminal"/>
    <property type="match status" value="1"/>
</dbReference>
<dbReference type="Gene3D" id="1.50.10.100">
    <property type="entry name" value="Chondroitin AC/alginate lyase"/>
    <property type="match status" value="1"/>
</dbReference>
<evidence type="ECO:0000256" key="2">
    <source>
        <dbReference type="ARBA" id="ARBA00023239"/>
    </source>
</evidence>
<sequence>MTSTKHYKDGFHSMKWQWEAGDKLKLNWKQRLDGSNAGIKLWIYRNESSAANLSVSLIDSKLHRSKNVVIQFNFSLNFTGWRAAWVALRETKSLPKRPGYDQIVFTAPVQEIPSRVLFMDLLCFADNIIYQSRDEIIPPISGDIYDITFTWQQTYRWSLVNPPEVNGTKPLSAKEMQQLNDIYLIEKRLVNWFAKEGVRIGEFQGNVLKRWESVVILGFQRARRYLKVLNITVSQDDVITGSPLFLKRSQFGQGLENATGGNKKLGDVSFQVLFPLTLEYYFSIKESTIRDTVWRELANINSVVRREFAVKRITKQDSVYSEFLLSELRKFKSPLTHVRFRRSLYNLNQRKLATIMLLLEYMTDQGWTHGSAMGSLDHGMNKVGSGFMNSMFLLREQLSKAGKLGKFLKTMKWYNFLGEIYQNNFEYSGTTADMLRTIILYRLEIILMSPGSTVYEQRVKLRDMAAYVRWCNNALLTHPAFLAMFKLDLSCFHHLGIYGSSYSPEALTISSMIWYLLEDTSFALSTDSKVNIRERLISYERMAPKYSLPNSISGRFPAYFKAILIKMLPAYAFFSVRARNLTNTGELQEVLPGNDTEMIRLFLRLYDPTNPKVLCYLRQALFIANEYMSSIGSLQILQALYKKVKKAEIQPAKPQTGHWVHNFAALSIHRRKHWVVTVKGFSRYIWDFESSSNENVYGIYQSHGALQISDSEESLNAYDIQHGWDWTRVPGTTTIKLILHKIVIPNFTGRYYQPSKLVGGVVLTSKDPRLANGVFAMKFHQPLYGSRDGITTGYGRKRTINGKPEDDEQITQNEDIRNLTRVRNDDAAFEKMKFNFTKSVFFYNSLIVCLGSNISTANSEPYRTQTTLFQDKYTTSITVIYINGEMKLLRDDFSQILYDSAAILDTNGNGYYIPKGSSANIAISRQKSKAPNGKTPTEARYATVWLDHGINPVSASYEYAILVATDVASIEALRKAQISDSPVYEVLHKNSAAHVVRFTDKTASPSKTYGYTFFKKNVRLTEGPIRHVSAECIVMAQIDRANFSNINISISSPDLNYNTSKVLIYSGDNGVNEYFYMRSRPVNISVYLSTPVVLYRVLVNGKPVGKSLYGHYIAVKPDDPQHPALGGREIIFKRLINGESVEAYLRVVKNNVVH</sequence>
<dbReference type="SUPFAM" id="SSF49785">
    <property type="entry name" value="Galactose-binding domain-like"/>
    <property type="match status" value="1"/>
</dbReference>
<feature type="domain" description="Polysaccharide lyase family 8 central" evidence="3">
    <location>
        <begin position="668"/>
        <end position="780"/>
    </location>
</feature>
<dbReference type="InterPro" id="IPR014718">
    <property type="entry name" value="GH-type_carb-bd"/>
</dbReference>
<dbReference type="InterPro" id="IPR015177">
    <property type="entry name" value="Lyase_catalyt"/>
</dbReference>
<dbReference type="InterPro" id="IPR008929">
    <property type="entry name" value="Chondroitin_lyas"/>
</dbReference>
<dbReference type="GO" id="GO:0005975">
    <property type="term" value="P:carbohydrate metabolic process"/>
    <property type="evidence" value="ECO:0007669"/>
    <property type="project" value="InterPro"/>
</dbReference>
<dbReference type="GO" id="GO:0030246">
    <property type="term" value="F:carbohydrate binding"/>
    <property type="evidence" value="ECO:0007669"/>
    <property type="project" value="InterPro"/>
</dbReference>
<dbReference type="GO" id="GO:0005576">
    <property type="term" value="C:extracellular region"/>
    <property type="evidence" value="ECO:0007669"/>
    <property type="project" value="InterPro"/>
</dbReference>
<protein>
    <submittedName>
        <fullName evidence="6">Chondroitin sulfate ABC exolyase</fullName>
    </submittedName>
</protein>
<evidence type="ECO:0000259" key="4">
    <source>
        <dbReference type="Pfam" id="PF09092"/>
    </source>
</evidence>
<proteinExistence type="inferred from homology"/>
<dbReference type="InterPro" id="IPR003159">
    <property type="entry name" value="Lyase_8_central_dom"/>
</dbReference>
<dbReference type="InterPro" id="IPR008979">
    <property type="entry name" value="Galactose-bd-like_sf"/>
</dbReference>
<dbReference type="InterPro" id="IPR015176">
    <property type="entry name" value="Lyase_N"/>
</dbReference>
<organism evidence="6 7">
    <name type="scientific">Paramuricea clavata</name>
    <name type="common">Red gorgonian</name>
    <name type="synonym">Violescent sea-whip</name>
    <dbReference type="NCBI Taxonomy" id="317549"/>
    <lineage>
        <taxon>Eukaryota</taxon>
        <taxon>Metazoa</taxon>
        <taxon>Cnidaria</taxon>
        <taxon>Anthozoa</taxon>
        <taxon>Octocorallia</taxon>
        <taxon>Malacalcyonacea</taxon>
        <taxon>Plexauridae</taxon>
        <taxon>Paramuricea</taxon>
    </lineage>
</organism>
<dbReference type="SUPFAM" id="SSF48230">
    <property type="entry name" value="Chondroitin AC/alginate lyase"/>
    <property type="match status" value="1"/>
</dbReference>
<dbReference type="Gene3D" id="2.60.120.430">
    <property type="entry name" value="Galactose-binding lectin"/>
    <property type="match status" value="1"/>
</dbReference>
<keyword evidence="2" id="KW-0456">Lyase</keyword>
<dbReference type="GO" id="GO:0006027">
    <property type="term" value="P:glycosaminoglycan catabolic process"/>
    <property type="evidence" value="ECO:0007669"/>
    <property type="project" value="InterPro"/>
</dbReference>
<dbReference type="PANTHER" id="PTHR37322:SF3">
    <property type="entry name" value="CHONDROITIN SULFATE ABC EXOLYASE"/>
    <property type="match status" value="1"/>
</dbReference>
<evidence type="ECO:0000259" key="5">
    <source>
        <dbReference type="Pfam" id="PF09093"/>
    </source>
</evidence>
<dbReference type="InterPro" id="IPR011013">
    <property type="entry name" value="Gal_mutarotase_sf_dom"/>
</dbReference>
<keyword evidence="7" id="KW-1185">Reference proteome</keyword>
<dbReference type="SUPFAM" id="SSF49863">
    <property type="entry name" value="Hyaluronate lyase-like, C-terminal domain"/>
    <property type="match status" value="1"/>
</dbReference>
<dbReference type="Pfam" id="PF02278">
    <property type="entry name" value="Lyase_8"/>
    <property type="match status" value="2"/>
</dbReference>
<dbReference type="EMBL" id="CACRXK020001275">
    <property type="protein sequence ID" value="CAB3988073.1"/>
    <property type="molecule type" value="Genomic_DNA"/>
</dbReference>
<dbReference type="Gene3D" id="2.70.98.10">
    <property type="match status" value="1"/>
</dbReference>
<dbReference type="Proteomes" id="UP001152795">
    <property type="component" value="Unassembled WGS sequence"/>
</dbReference>
<dbReference type="GO" id="GO:0016837">
    <property type="term" value="F:carbon-oxygen lyase activity, acting on polysaccharides"/>
    <property type="evidence" value="ECO:0007669"/>
    <property type="project" value="UniProtKB-ARBA"/>
</dbReference>
<dbReference type="AlphaFoldDB" id="A0A6S7GAQ9"/>
<feature type="domain" description="Polysaccharide lyase family 8 central" evidence="3">
    <location>
        <begin position="832"/>
        <end position="964"/>
    </location>
</feature>
<evidence type="ECO:0000313" key="7">
    <source>
        <dbReference type="Proteomes" id="UP001152795"/>
    </source>
</evidence>
<evidence type="ECO:0000313" key="6">
    <source>
        <dbReference type="EMBL" id="CAB3988073.1"/>
    </source>
</evidence>
<name>A0A6S7GAQ9_PARCT</name>
<dbReference type="Pfam" id="PF09092">
    <property type="entry name" value="Lyase_N"/>
    <property type="match status" value="1"/>
</dbReference>
<dbReference type="InterPro" id="IPR011071">
    <property type="entry name" value="Lyase_8-like_C"/>
</dbReference>
<dbReference type="InterPro" id="IPR039174">
    <property type="entry name" value="Chondroitin_ABC_lyase"/>
</dbReference>
<reference evidence="6" key="1">
    <citation type="submission" date="2020-04" db="EMBL/GenBank/DDBJ databases">
        <authorList>
            <person name="Alioto T."/>
            <person name="Alioto T."/>
            <person name="Gomez Garrido J."/>
        </authorList>
    </citation>
    <scope>NUCLEOTIDE SEQUENCE</scope>
    <source>
        <strain evidence="6">A484AB</strain>
    </source>
</reference>
<dbReference type="OrthoDB" id="5950258at2759"/>
<dbReference type="SUPFAM" id="SSF74650">
    <property type="entry name" value="Galactose mutarotase-like"/>
    <property type="match status" value="2"/>
</dbReference>
<accession>A0A6S7GAQ9</accession>
<comment type="similarity">
    <text evidence="1">Belongs to the polysaccharide lyase 8 family.</text>
</comment>